<dbReference type="GeneID" id="95356991"/>
<accession>A0A919GE61</accession>
<proteinExistence type="predicted"/>
<dbReference type="AlphaFoldDB" id="A0A919GE61"/>
<organism evidence="2 3">
    <name type="scientific">Kitasatospora indigofera</name>
    <dbReference type="NCBI Taxonomy" id="67307"/>
    <lineage>
        <taxon>Bacteria</taxon>
        <taxon>Bacillati</taxon>
        <taxon>Actinomycetota</taxon>
        <taxon>Actinomycetes</taxon>
        <taxon>Kitasatosporales</taxon>
        <taxon>Streptomycetaceae</taxon>
        <taxon>Kitasatospora</taxon>
    </lineage>
</organism>
<evidence type="ECO:0000313" key="2">
    <source>
        <dbReference type="EMBL" id="GHH82396.1"/>
    </source>
</evidence>
<sequence length="72" mass="7914">MIEYELIQQRTQELQARAEHERLVRAARTGGAGRPDGLLGRLAGAVRRTAAARPQTEPRVVRPARPARAEGC</sequence>
<comment type="caution">
    <text evidence="2">The sequence shown here is derived from an EMBL/GenBank/DDBJ whole genome shotgun (WGS) entry which is preliminary data.</text>
</comment>
<dbReference type="Proteomes" id="UP000617734">
    <property type="component" value="Unassembled WGS sequence"/>
</dbReference>
<evidence type="ECO:0000256" key="1">
    <source>
        <dbReference type="SAM" id="MobiDB-lite"/>
    </source>
</evidence>
<gene>
    <name evidence="2" type="ORF">GCM10018781_67220</name>
</gene>
<name>A0A919GE61_9ACTN</name>
<feature type="region of interest" description="Disordered" evidence="1">
    <location>
        <begin position="48"/>
        <end position="72"/>
    </location>
</feature>
<dbReference type="RefSeq" id="WP_190214699.1">
    <property type="nucleotide sequence ID" value="NZ_BNBO01000058.1"/>
</dbReference>
<reference evidence="2" key="2">
    <citation type="submission" date="2020-09" db="EMBL/GenBank/DDBJ databases">
        <authorList>
            <person name="Sun Q."/>
            <person name="Ohkuma M."/>
        </authorList>
    </citation>
    <scope>NUCLEOTIDE SEQUENCE</scope>
    <source>
        <strain evidence="2">JCM 4646</strain>
    </source>
</reference>
<keyword evidence="3" id="KW-1185">Reference proteome</keyword>
<reference evidence="2" key="1">
    <citation type="journal article" date="2014" name="Int. J. Syst. Evol. Microbiol.">
        <title>Complete genome sequence of Corynebacterium casei LMG S-19264T (=DSM 44701T), isolated from a smear-ripened cheese.</title>
        <authorList>
            <consortium name="US DOE Joint Genome Institute (JGI-PGF)"/>
            <person name="Walter F."/>
            <person name="Albersmeier A."/>
            <person name="Kalinowski J."/>
            <person name="Ruckert C."/>
        </authorList>
    </citation>
    <scope>NUCLEOTIDE SEQUENCE</scope>
    <source>
        <strain evidence="2">JCM 4646</strain>
    </source>
</reference>
<dbReference type="EMBL" id="BNBO01000058">
    <property type="protein sequence ID" value="GHH82396.1"/>
    <property type="molecule type" value="Genomic_DNA"/>
</dbReference>
<evidence type="ECO:0000313" key="3">
    <source>
        <dbReference type="Proteomes" id="UP000617734"/>
    </source>
</evidence>
<protein>
    <submittedName>
        <fullName evidence="2">Uncharacterized protein</fullName>
    </submittedName>
</protein>